<feature type="region of interest" description="Disordered" evidence="1">
    <location>
        <begin position="12"/>
        <end position="41"/>
    </location>
</feature>
<dbReference type="AlphaFoldDB" id="A0A8J3Q846"/>
<protein>
    <submittedName>
        <fullName evidence="2">Uncharacterized protein</fullName>
    </submittedName>
</protein>
<evidence type="ECO:0000256" key="1">
    <source>
        <dbReference type="SAM" id="MobiDB-lite"/>
    </source>
</evidence>
<gene>
    <name evidence="2" type="ORF">Rhe02_36930</name>
</gene>
<feature type="compositionally biased region" description="Low complexity" evidence="1">
    <location>
        <begin position="19"/>
        <end position="41"/>
    </location>
</feature>
<comment type="caution">
    <text evidence="2">The sequence shown here is derived from an EMBL/GenBank/DDBJ whole genome shotgun (WGS) entry which is preliminary data.</text>
</comment>
<reference evidence="2" key="1">
    <citation type="submission" date="2021-01" db="EMBL/GenBank/DDBJ databases">
        <title>Whole genome shotgun sequence of Rhizocola hellebori NBRC 109834.</title>
        <authorList>
            <person name="Komaki H."/>
            <person name="Tamura T."/>
        </authorList>
    </citation>
    <scope>NUCLEOTIDE SEQUENCE</scope>
    <source>
        <strain evidence="2">NBRC 109834</strain>
    </source>
</reference>
<accession>A0A8J3Q846</accession>
<evidence type="ECO:0000313" key="3">
    <source>
        <dbReference type="Proteomes" id="UP000612899"/>
    </source>
</evidence>
<organism evidence="2 3">
    <name type="scientific">Rhizocola hellebori</name>
    <dbReference type="NCBI Taxonomy" id="1392758"/>
    <lineage>
        <taxon>Bacteria</taxon>
        <taxon>Bacillati</taxon>
        <taxon>Actinomycetota</taxon>
        <taxon>Actinomycetes</taxon>
        <taxon>Micromonosporales</taxon>
        <taxon>Micromonosporaceae</taxon>
        <taxon>Rhizocola</taxon>
    </lineage>
</organism>
<keyword evidence="3" id="KW-1185">Reference proteome</keyword>
<name>A0A8J3Q846_9ACTN</name>
<evidence type="ECO:0000313" key="2">
    <source>
        <dbReference type="EMBL" id="GIH05626.1"/>
    </source>
</evidence>
<sequence length="195" mass="19710">MLVVLFAAAGCSKDPAPAPTAAPEATTASPTPAASATPGPTATAGTMELAFSVDGSGPYLLGAKLSALQGAGQLDEVKTGGETCAQNTTARGKDRWKDVRMSFKPDGTLYVLINRSTAIPTPSGAYLGNTLAALQSIYGSLGEELTKGGGMAYLVTTTSGRGIMFDLDASKKVIAMVAGDAAYLKSSFLGGTDFC</sequence>
<dbReference type="EMBL" id="BONY01000020">
    <property type="protein sequence ID" value="GIH05626.1"/>
    <property type="molecule type" value="Genomic_DNA"/>
</dbReference>
<dbReference type="Proteomes" id="UP000612899">
    <property type="component" value="Unassembled WGS sequence"/>
</dbReference>
<proteinExistence type="predicted"/>